<feature type="region of interest" description="Disordered" evidence="1">
    <location>
        <begin position="235"/>
        <end position="288"/>
    </location>
</feature>
<dbReference type="Proteomes" id="UP001327560">
    <property type="component" value="Chromosome 4"/>
</dbReference>
<feature type="region of interest" description="Disordered" evidence="1">
    <location>
        <begin position="161"/>
        <end position="209"/>
    </location>
</feature>
<dbReference type="PANTHER" id="PTHR31973">
    <property type="entry name" value="POLYPROTEIN, PUTATIVE-RELATED"/>
    <property type="match status" value="1"/>
</dbReference>
<feature type="compositionally biased region" description="Polar residues" evidence="1">
    <location>
        <begin position="257"/>
        <end position="269"/>
    </location>
</feature>
<feature type="compositionally biased region" description="Basic and acidic residues" evidence="1">
    <location>
        <begin position="162"/>
        <end position="171"/>
    </location>
</feature>
<evidence type="ECO:0000256" key="1">
    <source>
        <dbReference type="SAM" id="MobiDB-lite"/>
    </source>
</evidence>
<reference evidence="2 3" key="1">
    <citation type="submission" date="2023-10" db="EMBL/GenBank/DDBJ databases">
        <title>Chromosome-scale genome assembly provides insights into flower coloration mechanisms of Canna indica.</title>
        <authorList>
            <person name="Li C."/>
        </authorList>
    </citation>
    <scope>NUCLEOTIDE SEQUENCE [LARGE SCALE GENOMIC DNA]</scope>
    <source>
        <tissue evidence="2">Flower</tissue>
    </source>
</reference>
<evidence type="ECO:0000313" key="2">
    <source>
        <dbReference type="EMBL" id="WOL04113.1"/>
    </source>
</evidence>
<keyword evidence="3" id="KW-1185">Reference proteome</keyword>
<feature type="compositionally biased region" description="Basic residues" evidence="1">
    <location>
        <begin position="183"/>
        <end position="193"/>
    </location>
</feature>
<dbReference type="PANTHER" id="PTHR31973:SF187">
    <property type="entry name" value="MUTATOR TRANSPOSASE MUDRA PROTEIN"/>
    <property type="match status" value="1"/>
</dbReference>
<protein>
    <submittedName>
        <fullName evidence="2">Uncharacterized protein</fullName>
    </submittedName>
</protein>
<evidence type="ECO:0000313" key="3">
    <source>
        <dbReference type="Proteomes" id="UP001327560"/>
    </source>
</evidence>
<feature type="compositionally biased region" description="Polar residues" evidence="1">
    <location>
        <begin position="276"/>
        <end position="288"/>
    </location>
</feature>
<accession>A0AAQ3K8J0</accession>
<dbReference type="AlphaFoldDB" id="A0AAQ3K8J0"/>
<gene>
    <name evidence="2" type="ORF">Cni_G12834</name>
</gene>
<name>A0AAQ3K8J0_9LILI</name>
<dbReference type="EMBL" id="CP136893">
    <property type="protein sequence ID" value="WOL04113.1"/>
    <property type="molecule type" value="Genomic_DNA"/>
</dbReference>
<organism evidence="2 3">
    <name type="scientific">Canna indica</name>
    <name type="common">Indian-shot</name>
    <dbReference type="NCBI Taxonomy" id="4628"/>
    <lineage>
        <taxon>Eukaryota</taxon>
        <taxon>Viridiplantae</taxon>
        <taxon>Streptophyta</taxon>
        <taxon>Embryophyta</taxon>
        <taxon>Tracheophyta</taxon>
        <taxon>Spermatophyta</taxon>
        <taxon>Magnoliopsida</taxon>
        <taxon>Liliopsida</taxon>
        <taxon>Zingiberales</taxon>
        <taxon>Cannaceae</taxon>
        <taxon>Canna</taxon>
    </lineage>
</organism>
<sequence>MKTTKYWTAAKAYNNFVFEKNMMQLRTIDSEAADWLLSPRRPIEMWARHTIDSGCKSDHITNNVTESFNHWVGDDRKKPIMAMVESLTCRIMVRLQRRFENGSIFEFVTTPRIRKIIDMTMQDAKLCKMIDAGDDEFQVRDGFTTFVVNLRTKSCKMIHPMPELDERDRDGYPTVDPPELKRLPGRPRTARRRAANEGRAGQQDARRSYTKKEALAFAADQAQSGANTVGITQASIGTSTQGDGNVEREHLGDANANEISTQASNSTSRKGVVHMPTTTQPSQINTPA</sequence>
<proteinExistence type="predicted"/>